<dbReference type="AlphaFoldDB" id="A0A9P8MH50"/>
<reference evidence="2 3" key="1">
    <citation type="submission" date="2020-07" db="EMBL/GenBank/DDBJ databases">
        <title>Metarhizium humberi genome.</title>
        <authorList>
            <person name="Lysoe E."/>
        </authorList>
    </citation>
    <scope>NUCLEOTIDE SEQUENCE [LARGE SCALE GENOMIC DNA]</scope>
    <source>
        <strain evidence="2 3">ESALQ1638</strain>
    </source>
</reference>
<name>A0A9P8MH50_9HYPO</name>
<feature type="region of interest" description="Disordered" evidence="1">
    <location>
        <begin position="54"/>
        <end position="109"/>
    </location>
</feature>
<evidence type="ECO:0000313" key="3">
    <source>
        <dbReference type="Proteomes" id="UP000764110"/>
    </source>
</evidence>
<keyword evidence="3" id="KW-1185">Reference proteome</keyword>
<comment type="caution">
    <text evidence="2">The sequence shown here is derived from an EMBL/GenBank/DDBJ whole genome shotgun (WGS) entry which is preliminary data.</text>
</comment>
<feature type="compositionally biased region" description="Low complexity" evidence="1">
    <location>
        <begin position="95"/>
        <end position="105"/>
    </location>
</feature>
<accession>A0A9P8MH50</accession>
<organism evidence="2 3">
    <name type="scientific">Metarhizium humberi</name>
    <dbReference type="NCBI Taxonomy" id="2596975"/>
    <lineage>
        <taxon>Eukaryota</taxon>
        <taxon>Fungi</taxon>
        <taxon>Dikarya</taxon>
        <taxon>Ascomycota</taxon>
        <taxon>Pezizomycotina</taxon>
        <taxon>Sordariomycetes</taxon>
        <taxon>Hypocreomycetidae</taxon>
        <taxon>Hypocreales</taxon>
        <taxon>Clavicipitaceae</taxon>
        <taxon>Metarhizium</taxon>
    </lineage>
</organism>
<dbReference type="EMBL" id="JACEFI010000002">
    <property type="protein sequence ID" value="KAH0600323.1"/>
    <property type="molecule type" value="Genomic_DNA"/>
</dbReference>
<gene>
    <name evidence="2" type="ORF">MHUMG1_01319</name>
</gene>
<proteinExistence type="predicted"/>
<feature type="compositionally biased region" description="Polar residues" evidence="1">
    <location>
        <begin position="55"/>
        <end position="64"/>
    </location>
</feature>
<sequence length="137" mass="14617">MPVHKLAVLAVASLKSTGLSHSRYDSASNALGPPDGEGNLNAFTKPVNITAECFSHSSNGTGQSPSPPRMPYTVSHQRCSERRPSRAMFHREADSTTSPDTSDPDVQQHGKCLHCKSWTTSVAATSEKTGTRCFSAA</sequence>
<feature type="compositionally biased region" description="Basic and acidic residues" evidence="1">
    <location>
        <begin position="78"/>
        <end position="94"/>
    </location>
</feature>
<evidence type="ECO:0000313" key="2">
    <source>
        <dbReference type="EMBL" id="KAH0600323.1"/>
    </source>
</evidence>
<protein>
    <submittedName>
        <fullName evidence="2">Uncharacterized protein</fullName>
    </submittedName>
</protein>
<dbReference type="Proteomes" id="UP000764110">
    <property type="component" value="Unassembled WGS sequence"/>
</dbReference>
<evidence type="ECO:0000256" key="1">
    <source>
        <dbReference type="SAM" id="MobiDB-lite"/>
    </source>
</evidence>